<dbReference type="GO" id="GO:0005737">
    <property type="term" value="C:cytoplasm"/>
    <property type="evidence" value="ECO:0007669"/>
    <property type="project" value="TreeGrafter"/>
</dbReference>
<protein>
    <submittedName>
        <fullName evidence="4">Uncharacterized protein</fullName>
    </submittedName>
</protein>
<evidence type="ECO:0000256" key="1">
    <source>
        <dbReference type="PROSITE-ProRule" id="PRU00221"/>
    </source>
</evidence>
<feature type="region of interest" description="Disordered" evidence="3">
    <location>
        <begin position="131"/>
        <end position="152"/>
    </location>
</feature>
<dbReference type="Gene3D" id="2.130.10.10">
    <property type="entry name" value="YVTN repeat-like/Quinoprotein amine dehydrogenase"/>
    <property type="match status" value="2"/>
</dbReference>
<dbReference type="SUPFAM" id="SSF50978">
    <property type="entry name" value="WD40 repeat-like"/>
    <property type="match status" value="1"/>
</dbReference>
<dbReference type="AlphaFoldDB" id="A0A7S4J780"/>
<dbReference type="GO" id="GO:0043015">
    <property type="term" value="F:gamma-tubulin binding"/>
    <property type="evidence" value="ECO:0007669"/>
    <property type="project" value="TreeGrafter"/>
</dbReference>
<dbReference type="GO" id="GO:0007020">
    <property type="term" value="P:microtubule nucleation"/>
    <property type="evidence" value="ECO:0007669"/>
    <property type="project" value="TreeGrafter"/>
</dbReference>
<gene>
    <name evidence="4" type="ORF">OAUR00152_LOCUS23188</name>
</gene>
<dbReference type="EMBL" id="HBKQ01033850">
    <property type="protein sequence ID" value="CAE2254581.1"/>
    <property type="molecule type" value="Transcribed_RNA"/>
</dbReference>
<feature type="compositionally biased region" description="Low complexity" evidence="3">
    <location>
        <begin position="57"/>
        <end position="69"/>
    </location>
</feature>
<dbReference type="PROSITE" id="PS50082">
    <property type="entry name" value="WD_REPEATS_2"/>
    <property type="match status" value="1"/>
</dbReference>
<feature type="coiled-coil region" evidence="2">
    <location>
        <begin position="730"/>
        <end position="757"/>
    </location>
</feature>
<dbReference type="Pfam" id="PF00400">
    <property type="entry name" value="WD40"/>
    <property type="match status" value="2"/>
</dbReference>
<dbReference type="GO" id="GO:0005813">
    <property type="term" value="C:centrosome"/>
    <property type="evidence" value="ECO:0007669"/>
    <property type="project" value="TreeGrafter"/>
</dbReference>
<feature type="compositionally biased region" description="Low complexity" evidence="3">
    <location>
        <begin position="597"/>
        <end position="607"/>
    </location>
</feature>
<keyword evidence="1" id="KW-0853">WD repeat</keyword>
<name>A0A7S4J780_9STRA</name>
<dbReference type="GO" id="GO:0000278">
    <property type="term" value="P:mitotic cell cycle"/>
    <property type="evidence" value="ECO:0007669"/>
    <property type="project" value="TreeGrafter"/>
</dbReference>
<feature type="region of interest" description="Disordered" evidence="3">
    <location>
        <begin position="24"/>
        <end position="69"/>
    </location>
</feature>
<reference evidence="4" key="1">
    <citation type="submission" date="2021-01" db="EMBL/GenBank/DDBJ databases">
        <authorList>
            <person name="Corre E."/>
            <person name="Pelletier E."/>
            <person name="Niang G."/>
            <person name="Scheremetjew M."/>
            <person name="Finn R."/>
            <person name="Kale V."/>
            <person name="Holt S."/>
            <person name="Cochrane G."/>
            <person name="Meng A."/>
            <person name="Brown T."/>
            <person name="Cohen L."/>
        </authorList>
    </citation>
    <scope>NUCLEOTIDE SEQUENCE</scope>
    <source>
        <strain evidence="4">Isolate 1302-5</strain>
    </source>
</reference>
<dbReference type="PANTHER" id="PTHR44414">
    <property type="entry name" value="PROTEIN NEDD1"/>
    <property type="match status" value="1"/>
</dbReference>
<dbReference type="InterPro" id="IPR052818">
    <property type="entry name" value="NEDD1_Spindle_Assembly"/>
</dbReference>
<evidence type="ECO:0000256" key="3">
    <source>
        <dbReference type="SAM" id="MobiDB-lite"/>
    </source>
</evidence>
<feature type="compositionally biased region" description="Low complexity" evidence="3">
    <location>
        <begin position="453"/>
        <end position="467"/>
    </location>
</feature>
<feature type="compositionally biased region" description="Low complexity" evidence="3">
    <location>
        <begin position="431"/>
        <end position="440"/>
    </location>
</feature>
<dbReference type="GO" id="GO:0000922">
    <property type="term" value="C:spindle pole"/>
    <property type="evidence" value="ECO:0007669"/>
    <property type="project" value="TreeGrafter"/>
</dbReference>
<feature type="compositionally biased region" description="Low complexity" evidence="3">
    <location>
        <begin position="567"/>
        <end position="589"/>
    </location>
</feature>
<dbReference type="InterPro" id="IPR015943">
    <property type="entry name" value="WD40/YVTN_repeat-like_dom_sf"/>
</dbReference>
<dbReference type="InterPro" id="IPR001680">
    <property type="entry name" value="WD40_rpt"/>
</dbReference>
<dbReference type="InterPro" id="IPR036322">
    <property type="entry name" value="WD40_repeat_dom_sf"/>
</dbReference>
<evidence type="ECO:0000256" key="2">
    <source>
        <dbReference type="SAM" id="Coils"/>
    </source>
</evidence>
<evidence type="ECO:0000313" key="4">
    <source>
        <dbReference type="EMBL" id="CAE2254581.1"/>
    </source>
</evidence>
<feature type="repeat" description="WD" evidence="1">
    <location>
        <begin position="315"/>
        <end position="357"/>
    </location>
</feature>
<proteinExistence type="predicted"/>
<sequence length="760" mass="76579">MSSSSPPLLAASCGPLVAVWDCSASTSSSSVPDPIDLDSAPESPASTDDGIVRIFRPHGGPPSSGAGSDAALHVSDLAWNHSGQIVATCSSSPRAPSARSSAVGVEDNVVLTHAATGSALESFSNFHPSSRSSFSKSSGKHGDSSPSSEAATSIGFGGKSRYICVSDVAGSVSIWDMKKRSRVRNYRLPPPPSSGGKQTCPAACIDPTDTIVAALSGCPSDGALRLYRLREGKLASTLRDSAANGGSHGGATALHFSSLIKEHCAVGSRDGTVLVWDVAAVVTSNASGGGSSSVLASPSGKAAATEYSEPHSSLTGRHSAAITGVAFSPVNRLLLATSSLDGTVAFHDVNSRKTIQTVRAPAPPNAVGRSPGVSCVAFHSDGVTCAAGTDAGSALLYDLRKAGTGPLSTLTFSRTGGEAVPPVAAVKFADRAGTGRTARTPRADRKAEGGSSGTSSGKATASAPASTATAVPAPAPAVTSSGVGAVASLAAVPATPMRTDIAATSSVDESVDDEDDALSPMSRAKRLIANSARKAAASSSAAAIARSSHMVAGAGTADLNSAAAAAAAPPLPPSYSTVPVAASSPASVKLPPPPSATPSEETAAELADSSVVEGARSHLASPAAEQEVSRLVDEAAPVSPAPGAVVPGTPGTVQAAAPLAAEEADDYVVVNSHSSSLPSPDVRVNKLVLQSMLDDAVDILRDDVEDAVRNLHVDVLRQFQDLSDEMRVMIDNQNEAMTKIVEENRSLREENDHLRGKGRI</sequence>
<organism evidence="4">
    <name type="scientific">Odontella aurita</name>
    <dbReference type="NCBI Taxonomy" id="265563"/>
    <lineage>
        <taxon>Eukaryota</taxon>
        <taxon>Sar</taxon>
        <taxon>Stramenopiles</taxon>
        <taxon>Ochrophyta</taxon>
        <taxon>Bacillariophyta</taxon>
        <taxon>Mediophyceae</taxon>
        <taxon>Biddulphiophycidae</taxon>
        <taxon>Eupodiscales</taxon>
        <taxon>Odontellaceae</taxon>
        <taxon>Odontella</taxon>
    </lineage>
</organism>
<dbReference type="GO" id="GO:0005814">
    <property type="term" value="C:centriole"/>
    <property type="evidence" value="ECO:0007669"/>
    <property type="project" value="TreeGrafter"/>
</dbReference>
<feature type="region of interest" description="Disordered" evidence="3">
    <location>
        <begin position="430"/>
        <end position="467"/>
    </location>
</feature>
<feature type="region of interest" description="Disordered" evidence="3">
    <location>
        <begin position="567"/>
        <end position="609"/>
    </location>
</feature>
<dbReference type="GO" id="GO:0036064">
    <property type="term" value="C:ciliary basal body"/>
    <property type="evidence" value="ECO:0007669"/>
    <property type="project" value="TreeGrafter"/>
</dbReference>
<accession>A0A7S4J780</accession>
<dbReference type="PANTHER" id="PTHR44414:SF1">
    <property type="entry name" value="PROTEIN NEDD1"/>
    <property type="match status" value="1"/>
</dbReference>
<dbReference type="SMART" id="SM00320">
    <property type="entry name" value="WD40"/>
    <property type="match status" value="4"/>
</dbReference>
<keyword evidence="2" id="KW-0175">Coiled coil</keyword>